<protein>
    <submittedName>
        <fullName evidence="2">NAD(P)-dependent oxidoreductase</fullName>
    </submittedName>
</protein>
<dbReference type="Proteomes" id="UP001165079">
    <property type="component" value="Unassembled WGS sequence"/>
</dbReference>
<evidence type="ECO:0000259" key="1">
    <source>
        <dbReference type="Pfam" id="PF05368"/>
    </source>
</evidence>
<keyword evidence="3" id="KW-1185">Reference proteome</keyword>
<feature type="domain" description="NmrA-like" evidence="1">
    <location>
        <begin position="2"/>
        <end position="187"/>
    </location>
</feature>
<dbReference type="InterPro" id="IPR036291">
    <property type="entry name" value="NAD(P)-bd_dom_sf"/>
</dbReference>
<evidence type="ECO:0000313" key="2">
    <source>
        <dbReference type="EMBL" id="GLZ81174.1"/>
    </source>
</evidence>
<comment type="caution">
    <text evidence="2">The sequence shown here is derived from an EMBL/GenBank/DDBJ whole genome shotgun (WGS) entry which is preliminary data.</text>
</comment>
<sequence length="268" mass="27310">MILVTGASGALGGLIVKALAGHDVIAGTRGEWAGPGPSRRVDFDDPASLPAAFEGVSTLVFVSAGYAEDDVVFARHKAVADAAARAGVRHVIYTSLTGSASSMSIALAHRYTEKVLAGAPFAVTVLRNALYAELLAGLAAPALESGVLPGPLRDGRVPLVAREDLAEAAARVAVDPAPHAGRVYELDGVEELGLEDLAALLPGLRDGESLGALRESLAGFPGYQSGHTVSIFAAISGGLVTRGESDLPELLGREPRPVRPVVAAALGS</sequence>
<dbReference type="RefSeq" id="WP_285666561.1">
    <property type="nucleotide sequence ID" value="NZ_BSTX01000005.1"/>
</dbReference>
<gene>
    <name evidence="2" type="ORF">Afil01_59810</name>
</gene>
<dbReference type="Pfam" id="PF05368">
    <property type="entry name" value="NmrA"/>
    <property type="match status" value="1"/>
</dbReference>
<name>A0A9W6SSJ0_9ACTN</name>
<dbReference type="PANTHER" id="PTHR47129:SF1">
    <property type="entry name" value="NMRA-LIKE DOMAIN-CONTAINING PROTEIN"/>
    <property type="match status" value="1"/>
</dbReference>
<dbReference type="AlphaFoldDB" id="A0A9W6SSJ0"/>
<dbReference type="InterPro" id="IPR052718">
    <property type="entry name" value="NmrA-type_oxidoreductase"/>
</dbReference>
<dbReference type="EMBL" id="BSTX01000005">
    <property type="protein sequence ID" value="GLZ81174.1"/>
    <property type="molecule type" value="Genomic_DNA"/>
</dbReference>
<organism evidence="2 3">
    <name type="scientific">Actinorhabdospora filicis</name>
    <dbReference type="NCBI Taxonomy" id="1785913"/>
    <lineage>
        <taxon>Bacteria</taxon>
        <taxon>Bacillati</taxon>
        <taxon>Actinomycetota</taxon>
        <taxon>Actinomycetes</taxon>
        <taxon>Micromonosporales</taxon>
        <taxon>Micromonosporaceae</taxon>
        <taxon>Actinorhabdospora</taxon>
    </lineage>
</organism>
<dbReference type="PANTHER" id="PTHR47129">
    <property type="entry name" value="QUINONE OXIDOREDUCTASE 2"/>
    <property type="match status" value="1"/>
</dbReference>
<reference evidence="2" key="1">
    <citation type="submission" date="2023-03" db="EMBL/GenBank/DDBJ databases">
        <title>Actinorhabdospora filicis NBRC 111898.</title>
        <authorList>
            <person name="Ichikawa N."/>
            <person name="Sato H."/>
            <person name="Tonouchi N."/>
        </authorList>
    </citation>
    <scope>NUCLEOTIDE SEQUENCE</scope>
    <source>
        <strain evidence="2">NBRC 111898</strain>
    </source>
</reference>
<dbReference type="Gene3D" id="3.40.50.720">
    <property type="entry name" value="NAD(P)-binding Rossmann-like Domain"/>
    <property type="match status" value="1"/>
</dbReference>
<accession>A0A9W6SSJ0</accession>
<dbReference type="InterPro" id="IPR008030">
    <property type="entry name" value="NmrA-like"/>
</dbReference>
<evidence type="ECO:0000313" key="3">
    <source>
        <dbReference type="Proteomes" id="UP001165079"/>
    </source>
</evidence>
<proteinExistence type="predicted"/>
<dbReference type="SUPFAM" id="SSF51735">
    <property type="entry name" value="NAD(P)-binding Rossmann-fold domains"/>
    <property type="match status" value="1"/>
</dbReference>
<dbReference type="Gene3D" id="3.90.25.10">
    <property type="entry name" value="UDP-galactose 4-epimerase, domain 1"/>
    <property type="match status" value="1"/>
</dbReference>